<evidence type="ECO:0000259" key="10">
    <source>
        <dbReference type="Pfam" id="PF01432"/>
    </source>
</evidence>
<dbReference type="CDD" id="cd06456">
    <property type="entry name" value="M3A_DCP"/>
    <property type="match status" value="1"/>
</dbReference>
<dbReference type="EC" id="3.4.24.70" evidence="8"/>
<name>M3U4K2_ENTH1</name>
<keyword evidence="4 9" id="KW-0378">Hydrolase</keyword>
<dbReference type="GO" id="GO:0046872">
    <property type="term" value="F:metal ion binding"/>
    <property type="evidence" value="ECO:0007669"/>
    <property type="project" value="UniProtKB-UniRule"/>
</dbReference>
<dbReference type="GO" id="GO:0004222">
    <property type="term" value="F:metalloendopeptidase activity"/>
    <property type="evidence" value="ECO:0007669"/>
    <property type="project" value="UniProtKB-EC"/>
</dbReference>
<dbReference type="Pfam" id="PF01432">
    <property type="entry name" value="Peptidase_M3"/>
    <property type="match status" value="2"/>
</dbReference>
<feature type="domain" description="Peptidase M3A/M3B catalytic" evidence="10">
    <location>
        <begin position="167"/>
        <end position="334"/>
    </location>
</feature>
<evidence type="ECO:0000313" key="13">
    <source>
        <dbReference type="Proteomes" id="UP000030781"/>
    </source>
</evidence>
<keyword evidence="2 9" id="KW-0645">Protease</keyword>
<evidence type="ECO:0000256" key="6">
    <source>
        <dbReference type="ARBA" id="ARBA00023049"/>
    </source>
</evidence>
<keyword evidence="3 9" id="KW-0479">Metal-binding</keyword>
<gene>
    <name evidence="12" type="ORF">EHI8A_230100</name>
</gene>
<proteinExistence type="inferred from homology"/>
<dbReference type="AlphaFoldDB" id="M3U4K2"/>
<keyword evidence="6 9" id="KW-0482">Metalloprotease</keyword>
<evidence type="ECO:0000256" key="8">
    <source>
        <dbReference type="ARBA" id="ARBA00026100"/>
    </source>
</evidence>
<evidence type="ECO:0000256" key="7">
    <source>
        <dbReference type="ARBA" id="ARBA00024603"/>
    </source>
</evidence>
<dbReference type="EMBL" id="KB610003">
    <property type="protein sequence ID" value="EMH77485.1"/>
    <property type="molecule type" value="Genomic_DNA"/>
</dbReference>
<organism evidence="12 13">
    <name type="scientific">Entamoeba histolytica HM-1:IMSS-B</name>
    <dbReference type="NCBI Taxonomy" id="885319"/>
    <lineage>
        <taxon>Eukaryota</taxon>
        <taxon>Amoebozoa</taxon>
        <taxon>Evosea</taxon>
        <taxon>Archamoebae</taxon>
        <taxon>Mastigamoebida</taxon>
        <taxon>Entamoebidae</taxon>
        <taxon>Entamoeba</taxon>
    </lineage>
</organism>
<dbReference type="GO" id="GO:0006508">
    <property type="term" value="P:proteolysis"/>
    <property type="evidence" value="ECO:0007669"/>
    <property type="project" value="UniProtKB-KW"/>
</dbReference>
<evidence type="ECO:0000256" key="3">
    <source>
        <dbReference type="ARBA" id="ARBA00022723"/>
    </source>
</evidence>
<dbReference type="Gene3D" id="1.10.1370.10">
    <property type="entry name" value="Neurolysin, domain 3"/>
    <property type="match status" value="2"/>
</dbReference>
<accession>M3U4K2</accession>
<feature type="domain" description="Peptidase M3A/M3B catalytic" evidence="10">
    <location>
        <begin position="336"/>
        <end position="526"/>
    </location>
</feature>
<sequence>MDELNDRLGQAWSPIGHLNAVCNSAELRAAYEACLPKLSAYSTEIGQNKDLFQAYSRLAESEEAKGFDVGQKTTLEHALRDFRLSGIDLPPAEQQRYAAIQARKSELGSKFSNQLLDATQAWTKHLTDEAALAGLPESAKAQLQAAAQAKELDGWLVTLEFPSYYAVMTYADDRALREEVYAAYATRASEQGPNAGQFDNGPVMEELLDLRQELARLLGYANYAELSLATKMAESSDQVLGFLRDLAVRSKPFAQRDLEELRAFAAEQGVQDLQSWDTGYFAEKLRQQRYSLSQEEVRAWFPVDKVLSGLFATVQKLYGIEIAELRDFEKWHPDHASVSGINGVAWDAVELPSQFMENWCWEPEGLALISGHYETGEPLPQELLDKMLAAKNFQSGLMMLRQLEFSLFDFELHATHGDGRSVREVLEGIRDEISVVRPPAYNRFPNSFAHIFAGGYAAGYYSYKWAEVLSADAFAKFEEEGVFNPETGRAFREAILARGGSQAPMVLFVDFRGREPSIDALLRHSGLSEEAA</sequence>
<dbReference type="InterPro" id="IPR045090">
    <property type="entry name" value="Pept_M3A_M3B"/>
</dbReference>
<evidence type="ECO:0000256" key="1">
    <source>
        <dbReference type="ARBA" id="ARBA00006040"/>
    </source>
</evidence>
<dbReference type="Pfam" id="PF19310">
    <property type="entry name" value="TOP_N"/>
    <property type="match status" value="1"/>
</dbReference>
<dbReference type="SUPFAM" id="SSF55486">
    <property type="entry name" value="Metalloproteases ('zincins'), catalytic domain"/>
    <property type="match status" value="1"/>
</dbReference>
<comment type="cofactor">
    <cofactor evidence="9">
        <name>Zn(2+)</name>
        <dbReference type="ChEBI" id="CHEBI:29105"/>
    </cofactor>
    <text evidence="9">Binds 1 zinc ion.</text>
</comment>
<dbReference type="InterPro" id="IPR045666">
    <property type="entry name" value="OpdA_N"/>
</dbReference>
<reference evidence="12 13" key="1">
    <citation type="submission" date="2013-01" db="EMBL/GenBank/DDBJ databases">
        <authorList>
            <person name="Hannick L."/>
            <person name="Zafar N."/>
            <person name="Lorenzi H."/>
            <person name="Ali I.A."/>
            <person name="Petri W.P."/>
            <person name="Caler E."/>
        </authorList>
    </citation>
    <scope>NUCLEOTIDE SEQUENCE [LARGE SCALE GENOMIC DNA]</scope>
    <source>
        <strain evidence="13">HM3:IMSS-B</strain>
    </source>
</reference>
<dbReference type="PANTHER" id="PTHR11804">
    <property type="entry name" value="PROTEASE M3 THIMET OLIGOPEPTIDASE-RELATED"/>
    <property type="match status" value="1"/>
</dbReference>
<dbReference type="PANTHER" id="PTHR11804:SF84">
    <property type="entry name" value="SACCHAROLYSIN"/>
    <property type="match status" value="1"/>
</dbReference>
<comment type="similarity">
    <text evidence="1 9">Belongs to the peptidase M3 family.</text>
</comment>
<dbReference type="MEROPS" id="M03.004"/>
<comment type="catalytic activity">
    <reaction evidence="7">
        <text>Hydrolysis of oligopeptides, with broad specificity. Gly or Ala commonly occur as P1 or P1' residues, but more distant residues are also important, as is shown by the fact that Z-Gly-Pro-Gly-|-Gly-Pro-Ala is cleaved, but not Z-(Gly)(5).</text>
        <dbReference type="EC" id="3.4.24.70"/>
    </reaction>
</comment>
<evidence type="ECO:0000256" key="2">
    <source>
        <dbReference type="ARBA" id="ARBA00022670"/>
    </source>
</evidence>
<evidence type="ECO:0000313" key="12">
    <source>
        <dbReference type="EMBL" id="EMH77485.1"/>
    </source>
</evidence>
<dbReference type="Proteomes" id="UP000030781">
    <property type="component" value="Unassembled WGS sequence"/>
</dbReference>
<dbReference type="InterPro" id="IPR024077">
    <property type="entry name" value="Neurolysin/TOP_dom2"/>
</dbReference>
<dbReference type="GO" id="GO:0006518">
    <property type="term" value="P:peptide metabolic process"/>
    <property type="evidence" value="ECO:0007669"/>
    <property type="project" value="TreeGrafter"/>
</dbReference>
<dbReference type="InterPro" id="IPR001567">
    <property type="entry name" value="Pept_M3A_M3B_dom"/>
</dbReference>
<keyword evidence="5 9" id="KW-0862">Zinc</keyword>
<evidence type="ECO:0000256" key="9">
    <source>
        <dbReference type="RuleBase" id="RU003435"/>
    </source>
</evidence>
<feature type="domain" description="Oligopeptidase A N-terminal" evidence="11">
    <location>
        <begin position="2"/>
        <end position="90"/>
    </location>
</feature>
<protein>
    <recommendedName>
        <fullName evidence="8">oligopeptidase A</fullName>
        <ecNumber evidence="8">3.4.24.70</ecNumber>
    </recommendedName>
</protein>
<dbReference type="InterPro" id="IPR034005">
    <property type="entry name" value="M3A_DCP"/>
</dbReference>
<dbReference type="VEuPathDB" id="AmoebaDB:EHI8A_230100"/>
<evidence type="ECO:0000256" key="4">
    <source>
        <dbReference type="ARBA" id="ARBA00022801"/>
    </source>
</evidence>
<evidence type="ECO:0000259" key="11">
    <source>
        <dbReference type="Pfam" id="PF19310"/>
    </source>
</evidence>
<evidence type="ECO:0000256" key="5">
    <source>
        <dbReference type="ARBA" id="ARBA00022833"/>
    </source>
</evidence>